<comment type="caution">
    <text evidence="1">The sequence shown here is derived from an EMBL/GenBank/DDBJ whole genome shotgun (WGS) entry which is preliminary data.</text>
</comment>
<dbReference type="Proteomes" id="UP000287857">
    <property type="component" value="Unassembled WGS sequence"/>
</dbReference>
<organism evidence="1 2">
    <name type="scientific">Vagococcus vulneris</name>
    <dbReference type="NCBI Taxonomy" id="1977869"/>
    <lineage>
        <taxon>Bacteria</taxon>
        <taxon>Bacillati</taxon>
        <taxon>Bacillota</taxon>
        <taxon>Bacilli</taxon>
        <taxon>Lactobacillales</taxon>
        <taxon>Enterococcaceae</taxon>
        <taxon>Vagococcus</taxon>
    </lineage>
</organism>
<dbReference type="SUPFAM" id="SSF48452">
    <property type="entry name" value="TPR-like"/>
    <property type="match status" value="3"/>
</dbReference>
<evidence type="ECO:0000313" key="2">
    <source>
        <dbReference type="Proteomes" id="UP000287857"/>
    </source>
</evidence>
<dbReference type="InterPro" id="IPR011990">
    <property type="entry name" value="TPR-like_helical_dom_sf"/>
</dbReference>
<proteinExistence type="predicted"/>
<sequence length="419" mass="47747">MSYSKKMLEALSEGNLIAAEEQFDMALLHDLPEEKYQLAAYLFELGFLDESEKLYLDLLTKEPEEDSIKISLAEIAIENGETAQASDWLSQIDSTSDVYVQSLLTQADLYQQLEIPEVSEQKLSEAKAILPEEPIIDAALAELYFSIEDYSRAITFYERLYQTDLSDVPLTINPAERLGVSLSRSGNFEEAITYLEEAVAEQKTSENQFQLALTYYQLEEIERTIELLQGIKESDEDFMQAYYPLAQVLVDEGRYAESEEVVIAGIDKNPYDINLYHLASLISYQLGDVVQSKNYLNQAIALEEDSDFSKLKLAELLLKEESFDEVIELIGQLDNQGQGYAQWYLAQAYNGIEEFDNAAKAYDSAQAELTEEADFSRDYGLFLREEGKINDAKRWLNHYLEMIPDDIEVAELLQMMDGD</sequence>
<dbReference type="EMBL" id="NGJS01000005">
    <property type="protein sequence ID" value="RST99323.1"/>
    <property type="molecule type" value="Genomic_DNA"/>
</dbReference>
<dbReference type="OrthoDB" id="2080803at2"/>
<name>A0A429ZZ99_9ENTE</name>
<dbReference type="SMART" id="SM00028">
    <property type="entry name" value="TPR"/>
    <property type="match status" value="6"/>
</dbReference>
<dbReference type="AlphaFoldDB" id="A0A429ZZ99"/>
<dbReference type="PANTHER" id="PTHR12558">
    <property type="entry name" value="CELL DIVISION CYCLE 16,23,27"/>
    <property type="match status" value="1"/>
</dbReference>
<gene>
    <name evidence="1" type="ORF">CBF37_04970</name>
</gene>
<protein>
    <submittedName>
        <fullName evidence="1">Uncharacterized protein</fullName>
    </submittedName>
</protein>
<dbReference type="RefSeq" id="WP_125983642.1">
    <property type="nucleotide sequence ID" value="NZ_NGJS01000005.1"/>
</dbReference>
<dbReference type="Pfam" id="PF12895">
    <property type="entry name" value="ANAPC3"/>
    <property type="match status" value="1"/>
</dbReference>
<dbReference type="Gene3D" id="1.25.40.10">
    <property type="entry name" value="Tetratricopeptide repeat domain"/>
    <property type="match status" value="2"/>
</dbReference>
<dbReference type="PANTHER" id="PTHR12558:SF47">
    <property type="entry name" value="LIPOPOLYSACCHARIDE ASSEMBLY PROTEIN B"/>
    <property type="match status" value="1"/>
</dbReference>
<evidence type="ECO:0000313" key="1">
    <source>
        <dbReference type="EMBL" id="RST99323.1"/>
    </source>
</evidence>
<reference evidence="1 2" key="1">
    <citation type="submission" date="2017-05" db="EMBL/GenBank/DDBJ databases">
        <title>Vagococcus spp. assemblies.</title>
        <authorList>
            <person name="Gulvik C.A."/>
        </authorList>
    </citation>
    <scope>NUCLEOTIDE SEQUENCE [LARGE SCALE GENOMIC DNA]</scope>
    <source>
        <strain evidence="1 2">SS1995</strain>
    </source>
</reference>
<keyword evidence="2" id="KW-1185">Reference proteome</keyword>
<accession>A0A429ZZ99</accession>
<dbReference type="InterPro" id="IPR019734">
    <property type="entry name" value="TPR_rpt"/>
</dbReference>